<evidence type="ECO:0000259" key="12">
    <source>
        <dbReference type="PROSITE" id="PS51007"/>
    </source>
</evidence>
<evidence type="ECO:0000256" key="2">
    <source>
        <dbReference type="ARBA" id="ARBA00022475"/>
    </source>
</evidence>
<evidence type="ECO:0000313" key="13">
    <source>
        <dbReference type="EMBL" id="MCP8937442.1"/>
    </source>
</evidence>
<dbReference type="EMBL" id="JANCLU010000002">
    <property type="protein sequence ID" value="MCP8937442.1"/>
    <property type="molecule type" value="Genomic_DNA"/>
</dbReference>
<evidence type="ECO:0000256" key="6">
    <source>
        <dbReference type="ARBA" id="ARBA00022989"/>
    </source>
</evidence>
<feature type="transmembrane region" description="Helical" evidence="10">
    <location>
        <begin position="33"/>
        <end position="51"/>
    </location>
</feature>
<feature type="transmembrane region" description="Helical" evidence="10">
    <location>
        <begin position="262"/>
        <end position="285"/>
    </location>
</feature>
<reference evidence="13 14" key="1">
    <citation type="submission" date="2022-07" db="EMBL/GenBank/DDBJ databases">
        <authorList>
            <person name="Li W.-J."/>
            <person name="Deng Q.-Q."/>
        </authorList>
    </citation>
    <scope>NUCLEOTIDE SEQUENCE [LARGE SCALE GENOMIC DNA]</scope>
    <source>
        <strain evidence="13 14">SYSU M60028</strain>
    </source>
</reference>
<feature type="transmembrane region" description="Helical" evidence="10">
    <location>
        <begin position="150"/>
        <end position="168"/>
    </location>
</feature>
<evidence type="ECO:0000256" key="9">
    <source>
        <dbReference type="PROSITE-ProRule" id="PRU00433"/>
    </source>
</evidence>
<sequence>MRRLTTLWLLATASLLPAAPALAHDSGATPETIGAFPALVGLSFMIAGLYATGWARRRRAAGTAPGHRTQAAAFASGLAVLLAALAPAADEMADTLFSAHMAQHLALVLIAAPLLAFGRAGLLAGMGLGRAPRRIAGRLGFERVRRTCHGMPGALLAWFAFCGVFAFWHLPGPYGWSLRSFPLHVLEHASLLASAYAFWAVALARPSAALGHGARLAYVGTAAVVSSFPGALMILAPRPFYAAHAQGGWGLTGAEDQQLAGLVMWIPGGLVYLGAMCWILLAWFAEAERRARLARASLPAISLLLLLAAQGQARAAGDNSMPGDARQGARLIVETGCGACHVIPGITGATGLVGPPLKQIGRRVFLAGLLRNSPENMVTWLRDPQAIVPGNAMPRLGLSEAQARDIAAYLATLR</sequence>
<dbReference type="InterPro" id="IPR019108">
    <property type="entry name" value="Caa3_assmbl_CtaG-rel"/>
</dbReference>
<keyword evidence="3 9" id="KW-0349">Heme</keyword>
<evidence type="ECO:0000256" key="3">
    <source>
        <dbReference type="ARBA" id="ARBA00022617"/>
    </source>
</evidence>
<evidence type="ECO:0000256" key="7">
    <source>
        <dbReference type="ARBA" id="ARBA00023004"/>
    </source>
</evidence>
<proteinExistence type="predicted"/>
<name>A0ABT1L7H8_9HYPH</name>
<dbReference type="RefSeq" id="WP_254738438.1">
    <property type="nucleotide sequence ID" value="NZ_JANCLU010000002.1"/>
</dbReference>
<evidence type="ECO:0000256" key="10">
    <source>
        <dbReference type="SAM" id="Phobius"/>
    </source>
</evidence>
<feature type="transmembrane region" description="Helical" evidence="10">
    <location>
        <begin position="216"/>
        <end position="236"/>
    </location>
</feature>
<evidence type="ECO:0000313" key="14">
    <source>
        <dbReference type="Proteomes" id="UP001205890"/>
    </source>
</evidence>
<comment type="subcellular location">
    <subcellularLocation>
        <location evidence="1">Cell membrane</location>
        <topology evidence="1">Multi-pass membrane protein</topology>
    </subcellularLocation>
</comment>
<keyword evidence="5 9" id="KW-0479">Metal-binding</keyword>
<dbReference type="InterPro" id="IPR009056">
    <property type="entry name" value="Cyt_c-like_dom"/>
</dbReference>
<dbReference type="Pfam" id="PF09678">
    <property type="entry name" value="Caa3_CtaG"/>
    <property type="match status" value="1"/>
</dbReference>
<protein>
    <submittedName>
        <fullName evidence="13">Cytochrome c oxidase assembly protein</fullName>
    </submittedName>
</protein>
<evidence type="ECO:0000256" key="8">
    <source>
        <dbReference type="ARBA" id="ARBA00023136"/>
    </source>
</evidence>
<keyword evidence="2" id="KW-1003">Cell membrane</keyword>
<accession>A0ABT1L7H8</accession>
<keyword evidence="14" id="KW-1185">Reference proteome</keyword>
<evidence type="ECO:0000256" key="11">
    <source>
        <dbReference type="SAM" id="SignalP"/>
    </source>
</evidence>
<feature type="transmembrane region" description="Helical" evidence="10">
    <location>
        <begin position="188"/>
        <end position="204"/>
    </location>
</feature>
<organism evidence="13 14">
    <name type="scientific">Alsobacter ponti</name>
    <dbReference type="NCBI Taxonomy" id="2962936"/>
    <lineage>
        <taxon>Bacteria</taxon>
        <taxon>Pseudomonadati</taxon>
        <taxon>Pseudomonadota</taxon>
        <taxon>Alphaproteobacteria</taxon>
        <taxon>Hyphomicrobiales</taxon>
        <taxon>Alsobacteraceae</taxon>
        <taxon>Alsobacter</taxon>
    </lineage>
</organism>
<feature type="domain" description="Cytochrome c" evidence="12">
    <location>
        <begin position="323"/>
        <end position="414"/>
    </location>
</feature>
<keyword evidence="8 10" id="KW-0472">Membrane</keyword>
<keyword evidence="4 10" id="KW-0812">Transmembrane</keyword>
<dbReference type="SUPFAM" id="SSF46626">
    <property type="entry name" value="Cytochrome c"/>
    <property type="match status" value="1"/>
</dbReference>
<feature type="chain" id="PRO_5045720489" evidence="11">
    <location>
        <begin position="24"/>
        <end position="414"/>
    </location>
</feature>
<keyword evidence="6 10" id="KW-1133">Transmembrane helix</keyword>
<feature type="transmembrane region" description="Helical" evidence="10">
    <location>
        <begin position="71"/>
        <end position="89"/>
    </location>
</feature>
<evidence type="ECO:0000256" key="1">
    <source>
        <dbReference type="ARBA" id="ARBA00004651"/>
    </source>
</evidence>
<feature type="signal peptide" evidence="11">
    <location>
        <begin position="1"/>
        <end position="23"/>
    </location>
</feature>
<dbReference type="Proteomes" id="UP001205890">
    <property type="component" value="Unassembled WGS sequence"/>
</dbReference>
<evidence type="ECO:0000256" key="4">
    <source>
        <dbReference type="ARBA" id="ARBA00022692"/>
    </source>
</evidence>
<feature type="transmembrane region" description="Helical" evidence="10">
    <location>
        <begin position="101"/>
        <end position="129"/>
    </location>
</feature>
<dbReference type="InterPro" id="IPR036909">
    <property type="entry name" value="Cyt_c-like_dom_sf"/>
</dbReference>
<evidence type="ECO:0000256" key="5">
    <source>
        <dbReference type="ARBA" id="ARBA00022723"/>
    </source>
</evidence>
<dbReference type="Gene3D" id="1.10.760.10">
    <property type="entry name" value="Cytochrome c-like domain"/>
    <property type="match status" value="1"/>
</dbReference>
<dbReference type="PROSITE" id="PS51007">
    <property type="entry name" value="CYTC"/>
    <property type="match status" value="1"/>
</dbReference>
<gene>
    <name evidence="13" type="ORF">NK718_02855</name>
</gene>
<dbReference type="Pfam" id="PF00034">
    <property type="entry name" value="Cytochrom_C"/>
    <property type="match status" value="1"/>
</dbReference>
<keyword evidence="7 9" id="KW-0408">Iron</keyword>
<keyword evidence="11" id="KW-0732">Signal</keyword>
<comment type="caution">
    <text evidence="13">The sequence shown here is derived from an EMBL/GenBank/DDBJ whole genome shotgun (WGS) entry which is preliminary data.</text>
</comment>